<sequence>SPLLALCALFVVARLSLDAAAFVAGPPVPRSGPSARVARWAEADTQVAEVEAKEEAAVPTGRTVSIVQGANRMKIQWETEETCATLRERIAEATGIPADRQELKLASAELLGEGDELQSTYKGGSVQTIWLEDLRTPEEKGEKEKTFVDELQQLWKLDNVTVVSAALAIWTFFKELLPLFTEGVKNPLQDLPWQPGPIDQFPPSAF</sequence>
<dbReference type="SUPFAM" id="SSF54236">
    <property type="entry name" value="Ubiquitin-like"/>
    <property type="match status" value="1"/>
</dbReference>
<proteinExistence type="predicted"/>
<dbReference type="Gene3D" id="3.10.20.90">
    <property type="entry name" value="Phosphatidylinositol 3-kinase Catalytic Subunit, Chain A, domain 1"/>
    <property type="match status" value="1"/>
</dbReference>
<feature type="signal peptide" evidence="1">
    <location>
        <begin position="1"/>
        <end position="21"/>
    </location>
</feature>
<dbReference type="CDD" id="cd17039">
    <property type="entry name" value="Ubl_ubiquitin_like"/>
    <property type="match status" value="1"/>
</dbReference>
<evidence type="ECO:0000313" key="4">
    <source>
        <dbReference type="Proteomes" id="UP000649617"/>
    </source>
</evidence>
<organism evidence="3 4">
    <name type="scientific">Symbiodinium pilosum</name>
    <name type="common">Dinoflagellate</name>
    <dbReference type="NCBI Taxonomy" id="2952"/>
    <lineage>
        <taxon>Eukaryota</taxon>
        <taxon>Sar</taxon>
        <taxon>Alveolata</taxon>
        <taxon>Dinophyceae</taxon>
        <taxon>Suessiales</taxon>
        <taxon>Symbiodiniaceae</taxon>
        <taxon>Symbiodinium</taxon>
    </lineage>
</organism>
<feature type="domain" description="Ubiquitin-like" evidence="2">
    <location>
        <begin position="63"/>
        <end position="119"/>
    </location>
</feature>
<comment type="caution">
    <text evidence="3">The sequence shown here is derived from an EMBL/GenBank/DDBJ whole genome shotgun (WGS) entry which is preliminary data.</text>
</comment>
<dbReference type="InterPro" id="IPR029071">
    <property type="entry name" value="Ubiquitin-like_domsf"/>
</dbReference>
<feature type="non-terminal residue" evidence="3">
    <location>
        <position position="206"/>
    </location>
</feature>
<dbReference type="EMBL" id="CAJNIZ010047037">
    <property type="protein sequence ID" value="CAE7761068.1"/>
    <property type="molecule type" value="Genomic_DNA"/>
</dbReference>
<evidence type="ECO:0000313" key="3">
    <source>
        <dbReference type="EMBL" id="CAE7761068.1"/>
    </source>
</evidence>
<feature type="chain" id="PRO_5032393058" description="Ubiquitin-like domain-containing protein" evidence="1">
    <location>
        <begin position="22"/>
        <end position="206"/>
    </location>
</feature>
<keyword evidence="1" id="KW-0732">Signal</keyword>
<evidence type="ECO:0000259" key="2">
    <source>
        <dbReference type="PROSITE" id="PS50053"/>
    </source>
</evidence>
<evidence type="ECO:0000256" key="1">
    <source>
        <dbReference type="SAM" id="SignalP"/>
    </source>
</evidence>
<dbReference type="InterPro" id="IPR000626">
    <property type="entry name" value="Ubiquitin-like_dom"/>
</dbReference>
<protein>
    <recommendedName>
        <fullName evidence="2">Ubiquitin-like domain-containing protein</fullName>
    </recommendedName>
</protein>
<dbReference type="Proteomes" id="UP000649617">
    <property type="component" value="Unassembled WGS sequence"/>
</dbReference>
<gene>
    <name evidence="3" type="ORF">SPIL2461_LOCUS22203</name>
</gene>
<name>A0A812Y0Q1_SYMPI</name>
<dbReference type="PROSITE" id="PS50053">
    <property type="entry name" value="UBIQUITIN_2"/>
    <property type="match status" value="1"/>
</dbReference>
<accession>A0A812Y0Q1</accession>
<keyword evidence="4" id="KW-1185">Reference proteome</keyword>
<reference evidence="3" key="1">
    <citation type="submission" date="2021-02" db="EMBL/GenBank/DDBJ databases">
        <authorList>
            <person name="Dougan E. K."/>
            <person name="Rhodes N."/>
            <person name="Thang M."/>
            <person name="Chan C."/>
        </authorList>
    </citation>
    <scope>NUCLEOTIDE SEQUENCE</scope>
</reference>
<dbReference type="AlphaFoldDB" id="A0A812Y0Q1"/>